<accession>A0ABV5J4S4</accession>
<evidence type="ECO:0000313" key="9">
    <source>
        <dbReference type="EMBL" id="MFB9211507.1"/>
    </source>
</evidence>
<comment type="similarity">
    <text evidence="7">Belongs to the TonB-dependent receptor family.</text>
</comment>
<evidence type="ECO:0000313" key="10">
    <source>
        <dbReference type="Proteomes" id="UP001589654"/>
    </source>
</evidence>
<dbReference type="EMBL" id="JBHMEW010000050">
    <property type="protein sequence ID" value="MFB9211507.1"/>
    <property type="molecule type" value="Genomic_DNA"/>
</dbReference>
<reference evidence="9 10" key="1">
    <citation type="submission" date="2024-09" db="EMBL/GenBank/DDBJ databases">
        <authorList>
            <person name="Sun Q."/>
            <person name="Mori K."/>
        </authorList>
    </citation>
    <scope>NUCLEOTIDE SEQUENCE [LARGE SCALE GENOMIC DNA]</scope>
    <source>
        <strain evidence="9 10">CECT 7682</strain>
    </source>
</reference>
<dbReference type="Proteomes" id="UP001589654">
    <property type="component" value="Unassembled WGS sequence"/>
</dbReference>
<keyword evidence="2 7" id="KW-0813">Transport</keyword>
<dbReference type="Gene3D" id="2.40.170.20">
    <property type="entry name" value="TonB-dependent receptor, beta-barrel domain"/>
    <property type="match status" value="1"/>
</dbReference>
<dbReference type="SUPFAM" id="SSF56935">
    <property type="entry name" value="Porins"/>
    <property type="match status" value="1"/>
</dbReference>
<name>A0ABV5J4S4_9BACT</name>
<dbReference type="InterPro" id="IPR039426">
    <property type="entry name" value="TonB-dep_rcpt-like"/>
</dbReference>
<evidence type="ECO:0000256" key="5">
    <source>
        <dbReference type="ARBA" id="ARBA00023136"/>
    </source>
</evidence>
<dbReference type="PROSITE" id="PS52016">
    <property type="entry name" value="TONB_DEPENDENT_REC_3"/>
    <property type="match status" value="1"/>
</dbReference>
<keyword evidence="3 7" id="KW-1134">Transmembrane beta strand</keyword>
<dbReference type="RefSeq" id="WP_290249241.1">
    <property type="nucleotide sequence ID" value="NZ_JAUFQT010000002.1"/>
</dbReference>
<dbReference type="InterPro" id="IPR036942">
    <property type="entry name" value="Beta-barrel_TonB_sf"/>
</dbReference>
<dbReference type="Gene3D" id="2.170.130.10">
    <property type="entry name" value="TonB-dependent receptor, plug domain"/>
    <property type="match status" value="1"/>
</dbReference>
<keyword evidence="5 7" id="KW-0472">Membrane</keyword>
<evidence type="ECO:0000259" key="8">
    <source>
        <dbReference type="Pfam" id="PF07715"/>
    </source>
</evidence>
<keyword evidence="10" id="KW-1185">Reference proteome</keyword>
<dbReference type="Pfam" id="PF07715">
    <property type="entry name" value="Plug"/>
    <property type="match status" value="1"/>
</dbReference>
<protein>
    <submittedName>
        <fullName evidence="9">SusC/RagA family TonB-linked outer membrane protein</fullName>
    </submittedName>
</protein>
<dbReference type="InterPro" id="IPR012910">
    <property type="entry name" value="Plug_dom"/>
</dbReference>
<proteinExistence type="inferred from homology"/>
<organism evidence="9 10">
    <name type="scientific">Echinicola jeungdonensis</name>
    <dbReference type="NCBI Taxonomy" id="709343"/>
    <lineage>
        <taxon>Bacteria</taxon>
        <taxon>Pseudomonadati</taxon>
        <taxon>Bacteroidota</taxon>
        <taxon>Cytophagia</taxon>
        <taxon>Cytophagales</taxon>
        <taxon>Cyclobacteriaceae</taxon>
        <taxon>Echinicola</taxon>
    </lineage>
</organism>
<evidence type="ECO:0000256" key="4">
    <source>
        <dbReference type="ARBA" id="ARBA00022692"/>
    </source>
</evidence>
<keyword evidence="4 7" id="KW-0812">Transmembrane</keyword>
<comment type="subcellular location">
    <subcellularLocation>
        <location evidence="1 7">Cell outer membrane</location>
        <topology evidence="1 7">Multi-pass membrane protein</topology>
    </subcellularLocation>
</comment>
<dbReference type="NCBIfam" id="TIGR04056">
    <property type="entry name" value="OMP_RagA_SusC"/>
    <property type="match status" value="1"/>
</dbReference>
<comment type="caution">
    <text evidence="9">The sequence shown here is derived from an EMBL/GenBank/DDBJ whole genome shotgun (WGS) entry which is preliminary data.</text>
</comment>
<evidence type="ECO:0000256" key="6">
    <source>
        <dbReference type="ARBA" id="ARBA00023237"/>
    </source>
</evidence>
<dbReference type="SUPFAM" id="SSF49464">
    <property type="entry name" value="Carboxypeptidase regulatory domain-like"/>
    <property type="match status" value="1"/>
</dbReference>
<evidence type="ECO:0000256" key="3">
    <source>
        <dbReference type="ARBA" id="ARBA00022452"/>
    </source>
</evidence>
<dbReference type="InterPro" id="IPR023996">
    <property type="entry name" value="TonB-dep_OMP_SusC/RagA"/>
</dbReference>
<gene>
    <name evidence="9" type="ORF">ACFFUR_06805</name>
</gene>
<feature type="domain" description="TonB-dependent receptor plug" evidence="8">
    <location>
        <begin position="145"/>
        <end position="251"/>
    </location>
</feature>
<dbReference type="InterPro" id="IPR037066">
    <property type="entry name" value="Plug_dom_sf"/>
</dbReference>
<dbReference type="Pfam" id="PF13715">
    <property type="entry name" value="CarbopepD_reg_2"/>
    <property type="match status" value="1"/>
</dbReference>
<dbReference type="Gene3D" id="2.60.40.1120">
    <property type="entry name" value="Carboxypeptidase-like, regulatory domain"/>
    <property type="match status" value="1"/>
</dbReference>
<sequence>MNRILLNPKRGNHLGWSYQHQSWSLPKKMLIIFLWMAIALFIVSSAKAQNTQLVKGTVNDPSGESIPGATVRLKGSSNIGTITDLEGRYELKIPEENENGTLVFSFVGYKKQEVVINGRSTINITLQADMQSLDEVVVVGYGSQKKKDITGAIGSVDTEDIKSMPVPTVSNAIQGRTAGVQVVVSGQPGADATFRIRGTGTINNSNPLLVIDGVPTTSGLNQINMNDVESIQVLKDASAAAIYGSRGANGVVIITTKKGANGEGSLNFDVYSGVQQVANPLEMLNAAQFAVLHNEMMENNGLETRPDFSDPSSWGEGTDWLGTLFRTAPQQSYSLSYSNGNEKSNVYASASVLDQKGVVMETGYRRYTLQLNSDVLVFDRLKFGNNLTLNHDVNKSGDYSIRNAMAALPTQSIYNEDGSYAGPVGRPSWYGDISNPIGKARLVENSTLGYNIRGSVYGDLEITENLSFKSTAGIQANFWDTRTWSPSYDWQPIPQPEAFLSRNFHKSITWLWDNTLTYRKVFGDHQITAMLGTSMQENRFDFMGGSVQGFASEVTQQLDNGTEQPTLGGNASEWGLMSYMARANYDYKGKYLLTGTLRRDGSSRFGAGNKWGVFPSGSFAWRVSNEEFFKSVAISDLKIRAGYGVTGNQEIGNYSFASALSTGQYNFNGTLVPTVVPAIMPNPNVRWEAVEQINVGIDASIWQDRLTVTLDGYIKNTNDMLVPMAVPVSTGYSDIVVPQINAGKISNKGIELSIGSTNIQREDFIWTSDFNVSYNHNEVISLNDTVPMTTGSVGFNYNLARIQAGRSINEFYGFVTNGLFQTQEEVENYAVQVGGSDPFNRTSAGDIKFKDLNNDGVINDEDRTFIGNPNPDFIFALNNNLTFKNFDLSLFLQGVAGNQIFNANRIWAEGMAVAQNQTTETLNRWTGEGTSNEMPRAVFNDPNKNTRPSDRYIEDGSYLRVKNVTLGYNFPESILNRFSLSKLRVYGSAQNLYTFTQYQGMDPEVPINGIDLNVYPVTRTLTLGVNLSF</sequence>
<evidence type="ECO:0000256" key="7">
    <source>
        <dbReference type="PROSITE-ProRule" id="PRU01360"/>
    </source>
</evidence>
<evidence type="ECO:0000256" key="1">
    <source>
        <dbReference type="ARBA" id="ARBA00004571"/>
    </source>
</evidence>
<keyword evidence="6 7" id="KW-0998">Cell outer membrane</keyword>
<evidence type="ECO:0000256" key="2">
    <source>
        <dbReference type="ARBA" id="ARBA00022448"/>
    </source>
</evidence>
<dbReference type="InterPro" id="IPR008969">
    <property type="entry name" value="CarboxyPept-like_regulatory"/>
</dbReference>
<dbReference type="InterPro" id="IPR023997">
    <property type="entry name" value="TonB-dep_OMP_SusC/RagA_CS"/>
</dbReference>
<dbReference type="NCBIfam" id="TIGR04057">
    <property type="entry name" value="SusC_RagA_signa"/>
    <property type="match status" value="1"/>
</dbReference>